<dbReference type="Gene3D" id="1.50.10.10">
    <property type="match status" value="1"/>
</dbReference>
<dbReference type="SUPFAM" id="SSF48208">
    <property type="entry name" value="Six-hairpin glycosidases"/>
    <property type="match status" value="1"/>
</dbReference>
<dbReference type="PANTHER" id="PTHR33886">
    <property type="entry name" value="UNSATURATED RHAMNOGALACTURONAN HYDROLASE (EUROFUNG)"/>
    <property type="match status" value="1"/>
</dbReference>
<protein>
    <submittedName>
        <fullName evidence="2">Uncharacterized protein</fullName>
    </submittedName>
</protein>
<dbReference type="InterPro" id="IPR008928">
    <property type="entry name" value="6-hairpin_glycosidase_sf"/>
</dbReference>
<reference evidence="2 3" key="1">
    <citation type="submission" date="2021-03" db="EMBL/GenBank/DDBJ databases">
        <title>Antimicrobial resistance genes in bacteria isolated from Japanese honey, and their potential for conferring macrolide and lincosamide resistance in the American foulbrood pathogen Paenibacillus larvae.</title>
        <authorList>
            <person name="Okamoto M."/>
            <person name="Kumagai M."/>
            <person name="Kanamori H."/>
            <person name="Takamatsu D."/>
        </authorList>
    </citation>
    <scope>NUCLEOTIDE SEQUENCE [LARGE SCALE GENOMIC DNA]</scope>
    <source>
        <strain evidence="2 3">J15TS10</strain>
    </source>
</reference>
<keyword evidence="3" id="KW-1185">Reference proteome</keyword>
<dbReference type="InterPro" id="IPR052043">
    <property type="entry name" value="PolySaccharide_Degr_Enz"/>
</dbReference>
<organism evidence="2 3">
    <name type="scientific">Paenibacillus woosongensis</name>
    <dbReference type="NCBI Taxonomy" id="307580"/>
    <lineage>
        <taxon>Bacteria</taxon>
        <taxon>Bacillati</taxon>
        <taxon>Bacillota</taxon>
        <taxon>Bacilli</taxon>
        <taxon>Bacillales</taxon>
        <taxon>Paenibacillaceae</taxon>
        <taxon>Paenibacillus</taxon>
    </lineage>
</organism>
<dbReference type="InterPro" id="IPR012341">
    <property type="entry name" value="6hp_glycosidase-like_sf"/>
</dbReference>
<gene>
    <name evidence="2" type="ORF">J15TS10_39020</name>
</gene>
<keyword evidence="1" id="KW-0378">Hydrolase</keyword>
<dbReference type="Pfam" id="PF07470">
    <property type="entry name" value="Glyco_hydro_88"/>
    <property type="match status" value="1"/>
</dbReference>
<dbReference type="InterPro" id="IPR010905">
    <property type="entry name" value="Glyco_hydro_88"/>
</dbReference>
<comment type="caution">
    <text evidence="2">The sequence shown here is derived from an EMBL/GenBank/DDBJ whole genome shotgun (WGS) entry which is preliminary data.</text>
</comment>
<evidence type="ECO:0000313" key="3">
    <source>
        <dbReference type="Proteomes" id="UP000681290"/>
    </source>
</evidence>
<dbReference type="PANTHER" id="PTHR33886:SF8">
    <property type="entry name" value="UNSATURATED RHAMNOGALACTURONAN HYDROLASE (EUROFUNG)"/>
    <property type="match status" value="1"/>
</dbReference>
<dbReference type="Proteomes" id="UP000681290">
    <property type="component" value="Unassembled WGS sequence"/>
</dbReference>
<dbReference type="RefSeq" id="WP_213593405.1">
    <property type="nucleotide sequence ID" value="NZ_BOSM01000007.1"/>
</dbReference>
<name>A0ABQ4MVY9_9BACL</name>
<sequence length="782" mass="88235">MQAYFPAHDAIARHTAGGHAKRVLAAVASRYIGAHPPEPLMYRVHSRQGFRRLEDCRYDMDLMQRWPQLSAGQFVYAWAMLWAEQDGETPFAVSCYSPVKIYINGSLAFQSNLNDDVFPNRRAFFRAKTRKGRNDIVLEFVAVDTGCGGIFGTGSVKGAPMHFLNPTRAGRGCEGWVYSGPQQARWRTLPGWRGCQAGESKPGSQGLDPVDDSEQGLRKLKLNHTDPFAPLLLDRDGVPASDRLNECGEYTAWYPQEEWTPVELRSGCFHRLFGAKPGAKAFAWCKLELRGALRADLRLEGRYAGKIAVYVGGKLMFQGGEESGRIDISLQDIRFGTQDLVVESTCGGEDWGFEFNEPQIACASSPQAVLRLVRPYPIEGMRDHWLYLGAFSADNAPSAAEVPAIDRLFGQGQEATYWRVDRPECWVRPYLETPLYGRWNYPLGVTLYGLLRTGVALSAPHYTEYAAGHIEQCSKWHNYTEWDRKQYGAPGLNHQLSLIDSLDDCGSFGAAMLTANKLRPILGVEHAAAHIAHYITNVQDRLPDGAFYRTRGTVDFMKDTMWCDDLYMSTPFLAKYYELTGDERYLDDAASQFLRFKERLFIPELGIMHHVFDDKFGKPNGVPWGRGNGWVIFSLTELLTIMPPEHKLRPELLEFYRELSEGYRKLQSANGMWHQVLTDGESYAEASCTAMFIYAFAHGVRHGWLEEPDLYLEAAVRGWEGLTETCIDKHGNVYGVCRGSGYSFNKLYYKEELDWQLNDTHGIGIVLLAGIEIVQLESELVE</sequence>
<dbReference type="EMBL" id="BOSM01000007">
    <property type="protein sequence ID" value="GIP60088.1"/>
    <property type="molecule type" value="Genomic_DNA"/>
</dbReference>
<evidence type="ECO:0000256" key="1">
    <source>
        <dbReference type="ARBA" id="ARBA00022801"/>
    </source>
</evidence>
<accession>A0ABQ4MVY9</accession>
<evidence type="ECO:0000313" key="2">
    <source>
        <dbReference type="EMBL" id="GIP60088.1"/>
    </source>
</evidence>
<proteinExistence type="predicted"/>